<feature type="region of interest" description="Disordered" evidence="1">
    <location>
        <begin position="105"/>
        <end position="144"/>
    </location>
</feature>
<keyword evidence="3" id="KW-1185">Reference proteome</keyword>
<feature type="compositionally biased region" description="Basic and acidic residues" evidence="1">
    <location>
        <begin position="134"/>
        <end position="144"/>
    </location>
</feature>
<organism evidence="2 3">
    <name type="scientific">Trifolium medium</name>
    <dbReference type="NCBI Taxonomy" id="97028"/>
    <lineage>
        <taxon>Eukaryota</taxon>
        <taxon>Viridiplantae</taxon>
        <taxon>Streptophyta</taxon>
        <taxon>Embryophyta</taxon>
        <taxon>Tracheophyta</taxon>
        <taxon>Spermatophyta</taxon>
        <taxon>Magnoliopsida</taxon>
        <taxon>eudicotyledons</taxon>
        <taxon>Gunneridae</taxon>
        <taxon>Pentapetalae</taxon>
        <taxon>rosids</taxon>
        <taxon>fabids</taxon>
        <taxon>Fabales</taxon>
        <taxon>Fabaceae</taxon>
        <taxon>Papilionoideae</taxon>
        <taxon>50 kb inversion clade</taxon>
        <taxon>NPAAA clade</taxon>
        <taxon>Hologalegina</taxon>
        <taxon>IRL clade</taxon>
        <taxon>Trifolieae</taxon>
        <taxon>Trifolium</taxon>
    </lineage>
</organism>
<dbReference type="EMBL" id="LXQA010092653">
    <property type="protein sequence ID" value="MCI14495.1"/>
    <property type="molecule type" value="Genomic_DNA"/>
</dbReference>
<reference evidence="2 3" key="1">
    <citation type="journal article" date="2018" name="Front. Plant Sci.">
        <title>Red Clover (Trifolium pratense) and Zigzag Clover (T. medium) - A Picture of Genomic Similarities and Differences.</title>
        <authorList>
            <person name="Dluhosova J."/>
            <person name="Istvanek J."/>
            <person name="Nedelnik J."/>
            <person name="Repkova J."/>
        </authorList>
    </citation>
    <scope>NUCLEOTIDE SEQUENCE [LARGE SCALE GENOMIC DNA]</scope>
    <source>
        <strain evidence="3">cv. 10/8</strain>
        <tissue evidence="2">Leaf</tissue>
    </source>
</reference>
<evidence type="ECO:0000256" key="1">
    <source>
        <dbReference type="SAM" id="MobiDB-lite"/>
    </source>
</evidence>
<evidence type="ECO:0000313" key="2">
    <source>
        <dbReference type="EMBL" id="MCI14495.1"/>
    </source>
</evidence>
<proteinExistence type="predicted"/>
<feature type="non-terminal residue" evidence="2">
    <location>
        <position position="1"/>
    </location>
</feature>
<comment type="caution">
    <text evidence="2">The sequence shown here is derived from an EMBL/GenBank/DDBJ whole genome shotgun (WGS) entry which is preliminary data.</text>
</comment>
<feature type="compositionally biased region" description="Basic and acidic residues" evidence="1">
    <location>
        <begin position="110"/>
        <end position="120"/>
    </location>
</feature>
<accession>A0A392PU93</accession>
<protein>
    <submittedName>
        <fullName evidence="2">Uncharacterized protein</fullName>
    </submittedName>
</protein>
<name>A0A392PU93_9FABA</name>
<dbReference type="AlphaFoldDB" id="A0A392PU93"/>
<dbReference type="Proteomes" id="UP000265520">
    <property type="component" value="Unassembled WGS sequence"/>
</dbReference>
<evidence type="ECO:0000313" key="3">
    <source>
        <dbReference type="Proteomes" id="UP000265520"/>
    </source>
</evidence>
<sequence>PSEESLCAQVFRIEIYRLGCGGKPQYLLVHRLLHSDHSWFHSTKSRSQALESQDSATLRRIRTDKQLQKQRKTYSTLGGKHSERYTVTTEAAAIERIKQETARYKSKKLTKADGENRKPAEINTGDGITEEEEIPRKDLSIPLN</sequence>